<sequence length="129" mass="14446">MEYDPIYRFNQEPEWRFGITWPKLGKAGAVAFLAFLLLSGSLEGIPLLAVLLGVLVGTYLALAAYQRLVPRNYIKNLFYYVSTPMVLEVTNDSRPLPLSVPRYAEVAPPKNNRRRPARTAPAPIQDAKA</sequence>
<gene>
    <name evidence="3" type="ORF">HNQ09_001636</name>
</gene>
<evidence type="ECO:0000313" key="4">
    <source>
        <dbReference type="Proteomes" id="UP000525389"/>
    </source>
</evidence>
<feature type="transmembrane region" description="Helical" evidence="2">
    <location>
        <begin position="45"/>
        <end position="65"/>
    </location>
</feature>
<keyword evidence="2" id="KW-0472">Membrane</keyword>
<keyword evidence="4" id="KW-1185">Reference proteome</keyword>
<organism evidence="3 4">
    <name type="scientific">Deinococcus budaensis</name>
    <dbReference type="NCBI Taxonomy" id="1665626"/>
    <lineage>
        <taxon>Bacteria</taxon>
        <taxon>Thermotogati</taxon>
        <taxon>Deinococcota</taxon>
        <taxon>Deinococci</taxon>
        <taxon>Deinococcales</taxon>
        <taxon>Deinococcaceae</taxon>
        <taxon>Deinococcus</taxon>
    </lineage>
</organism>
<keyword evidence="2" id="KW-0812">Transmembrane</keyword>
<reference evidence="3 4" key="1">
    <citation type="submission" date="2020-08" db="EMBL/GenBank/DDBJ databases">
        <title>Genomic Encyclopedia of Type Strains, Phase IV (KMG-IV): sequencing the most valuable type-strain genomes for metagenomic binning, comparative biology and taxonomic classification.</title>
        <authorList>
            <person name="Goeker M."/>
        </authorList>
    </citation>
    <scope>NUCLEOTIDE SEQUENCE [LARGE SCALE GENOMIC DNA]</scope>
    <source>
        <strain evidence="3 4">DSM 101791</strain>
    </source>
</reference>
<keyword evidence="2" id="KW-1133">Transmembrane helix</keyword>
<evidence type="ECO:0000256" key="2">
    <source>
        <dbReference type="SAM" id="Phobius"/>
    </source>
</evidence>
<accession>A0A7W8LPW3</accession>
<dbReference type="Proteomes" id="UP000525389">
    <property type="component" value="Unassembled WGS sequence"/>
</dbReference>
<evidence type="ECO:0000313" key="3">
    <source>
        <dbReference type="EMBL" id="MBB5234198.1"/>
    </source>
</evidence>
<dbReference type="AlphaFoldDB" id="A0A7W8LPW3"/>
<dbReference type="EMBL" id="JACHFN010000005">
    <property type="protein sequence ID" value="MBB5234198.1"/>
    <property type="molecule type" value="Genomic_DNA"/>
</dbReference>
<evidence type="ECO:0000256" key="1">
    <source>
        <dbReference type="SAM" id="MobiDB-lite"/>
    </source>
</evidence>
<feature type="region of interest" description="Disordered" evidence="1">
    <location>
        <begin position="106"/>
        <end position="129"/>
    </location>
</feature>
<protein>
    <submittedName>
        <fullName evidence="3">Uncharacterized protein</fullName>
    </submittedName>
</protein>
<proteinExistence type="predicted"/>
<name>A0A7W8LPW3_9DEIO</name>
<comment type="caution">
    <text evidence="3">The sequence shown here is derived from an EMBL/GenBank/DDBJ whole genome shotgun (WGS) entry which is preliminary data.</text>
</comment>
<dbReference type="RefSeq" id="WP_184027737.1">
    <property type="nucleotide sequence ID" value="NZ_JACHFN010000005.1"/>
</dbReference>